<evidence type="ECO:0000256" key="3">
    <source>
        <dbReference type="ARBA" id="ARBA00022723"/>
    </source>
</evidence>
<evidence type="ECO:0000313" key="5">
    <source>
        <dbReference type="EMBL" id="CAE0447380.1"/>
    </source>
</evidence>
<keyword evidence="4" id="KW-0408">Iron</keyword>
<dbReference type="GO" id="GO:0020037">
    <property type="term" value="F:heme binding"/>
    <property type="evidence" value="ECO:0007669"/>
    <property type="project" value="InterPro"/>
</dbReference>
<dbReference type="Gene3D" id="1.10.490.10">
    <property type="entry name" value="Globins"/>
    <property type="match status" value="1"/>
</dbReference>
<organism evidence="5">
    <name type="scientific">Aplanochytrium stocchinoi</name>
    <dbReference type="NCBI Taxonomy" id="215587"/>
    <lineage>
        <taxon>Eukaryota</taxon>
        <taxon>Sar</taxon>
        <taxon>Stramenopiles</taxon>
        <taxon>Bigyra</taxon>
        <taxon>Labyrinthulomycetes</taxon>
        <taxon>Thraustochytrida</taxon>
        <taxon>Thraustochytriidae</taxon>
        <taxon>Aplanochytrium</taxon>
    </lineage>
</organism>
<dbReference type="GO" id="GO:0019825">
    <property type="term" value="F:oxygen binding"/>
    <property type="evidence" value="ECO:0007669"/>
    <property type="project" value="InterPro"/>
</dbReference>
<name>A0A7S3PQL9_9STRA</name>
<sequence length="194" mass="21999">MAEATGVERGNGDADGETNVYERNRKDILNKGRKIRIQGAFLMGSGRKLIRKEDITELMGGREGFLRIFTRFYERLHDDPLMRVLFNESKEERTPQHHGEILGSFILASSIGDKTYFSLKGSHGIRLAHQRAKSCPLRDEKHQGRGFTDNQSLSWLAHLSEACDDLGVPEEFRDRLTLFLGAAISRYGPFISDD</sequence>
<evidence type="ECO:0000256" key="4">
    <source>
        <dbReference type="ARBA" id="ARBA00023004"/>
    </source>
</evidence>
<proteinExistence type="predicted"/>
<reference evidence="5" key="1">
    <citation type="submission" date="2021-01" db="EMBL/GenBank/DDBJ databases">
        <authorList>
            <person name="Corre E."/>
            <person name="Pelletier E."/>
            <person name="Niang G."/>
            <person name="Scheremetjew M."/>
            <person name="Finn R."/>
            <person name="Kale V."/>
            <person name="Holt S."/>
            <person name="Cochrane G."/>
            <person name="Meng A."/>
            <person name="Brown T."/>
            <person name="Cohen L."/>
        </authorList>
    </citation>
    <scope>NUCLEOTIDE SEQUENCE</scope>
    <source>
        <strain evidence="5">GSBS06</strain>
    </source>
</reference>
<dbReference type="InterPro" id="IPR009050">
    <property type="entry name" value="Globin-like_sf"/>
</dbReference>
<dbReference type="EMBL" id="HBIN01022597">
    <property type="protein sequence ID" value="CAE0447380.1"/>
    <property type="molecule type" value="Transcribed_RNA"/>
</dbReference>
<dbReference type="InterPro" id="IPR001486">
    <property type="entry name" value="Hemoglobin_trunc"/>
</dbReference>
<protein>
    <recommendedName>
        <fullName evidence="6">Globin</fullName>
    </recommendedName>
</protein>
<evidence type="ECO:0000256" key="2">
    <source>
        <dbReference type="ARBA" id="ARBA00022617"/>
    </source>
</evidence>
<dbReference type="SUPFAM" id="SSF46458">
    <property type="entry name" value="Globin-like"/>
    <property type="match status" value="1"/>
</dbReference>
<gene>
    <name evidence="5" type="ORF">ASTO00021_LOCUS17352</name>
</gene>
<evidence type="ECO:0008006" key="6">
    <source>
        <dbReference type="Google" id="ProtNLM"/>
    </source>
</evidence>
<keyword evidence="3" id="KW-0479">Metal-binding</keyword>
<dbReference type="InterPro" id="IPR012292">
    <property type="entry name" value="Globin/Proto"/>
</dbReference>
<accession>A0A7S3PQL9</accession>
<dbReference type="Pfam" id="PF01152">
    <property type="entry name" value="Bac_globin"/>
    <property type="match status" value="1"/>
</dbReference>
<dbReference type="AlphaFoldDB" id="A0A7S3PQL9"/>
<dbReference type="GO" id="GO:0046872">
    <property type="term" value="F:metal ion binding"/>
    <property type="evidence" value="ECO:0007669"/>
    <property type="project" value="UniProtKB-KW"/>
</dbReference>
<keyword evidence="1" id="KW-0813">Transport</keyword>
<keyword evidence="2" id="KW-0349">Heme</keyword>
<evidence type="ECO:0000256" key="1">
    <source>
        <dbReference type="ARBA" id="ARBA00022448"/>
    </source>
</evidence>